<proteinExistence type="predicted"/>
<comment type="caution">
    <text evidence="2">The sequence shown here is derived from an EMBL/GenBank/DDBJ whole genome shotgun (WGS) entry which is preliminary data.</text>
</comment>
<organism evidence="2 3">
    <name type="scientific">Penicillium cf. griseofulvum</name>
    <dbReference type="NCBI Taxonomy" id="2972120"/>
    <lineage>
        <taxon>Eukaryota</taxon>
        <taxon>Fungi</taxon>
        <taxon>Dikarya</taxon>
        <taxon>Ascomycota</taxon>
        <taxon>Pezizomycotina</taxon>
        <taxon>Eurotiomycetes</taxon>
        <taxon>Eurotiomycetidae</taxon>
        <taxon>Eurotiales</taxon>
        <taxon>Aspergillaceae</taxon>
        <taxon>Penicillium</taxon>
    </lineage>
</organism>
<dbReference type="Proteomes" id="UP001150879">
    <property type="component" value="Unassembled WGS sequence"/>
</dbReference>
<evidence type="ECO:0000313" key="2">
    <source>
        <dbReference type="EMBL" id="KAJ5207044.1"/>
    </source>
</evidence>
<name>A0A9W9MT19_9EURO</name>
<dbReference type="AlphaFoldDB" id="A0A9W9MT19"/>
<gene>
    <name evidence="2" type="ORF">N7472_003492</name>
</gene>
<evidence type="ECO:0000313" key="3">
    <source>
        <dbReference type="Proteomes" id="UP001150879"/>
    </source>
</evidence>
<keyword evidence="3" id="KW-1185">Reference proteome</keyword>
<feature type="coiled-coil region" evidence="1">
    <location>
        <begin position="95"/>
        <end position="122"/>
    </location>
</feature>
<dbReference type="EMBL" id="JAPQKP010000002">
    <property type="protein sequence ID" value="KAJ5207044.1"/>
    <property type="molecule type" value="Genomic_DNA"/>
</dbReference>
<reference evidence="2" key="2">
    <citation type="journal article" date="2023" name="IMA Fungus">
        <title>Comparative genomic study of the Penicillium genus elucidates a diverse pangenome and 15 lateral gene transfer events.</title>
        <authorList>
            <person name="Petersen C."/>
            <person name="Sorensen T."/>
            <person name="Nielsen M.R."/>
            <person name="Sondergaard T.E."/>
            <person name="Sorensen J.L."/>
            <person name="Fitzpatrick D.A."/>
            <person name="Frisvad J.C."/>
            <person name="Nielsen K.L."/>
        </authorList>
    </citation>
    <scope>NUCLEOTIDE SEQUENCE</scope>
    <source>
        <strain evidence="2">IBT 16849</strain>
    </source>
</reference>
<evidence type="ECO:0000256" key="1">
    <source>
        <dbReference type="SAM" id="Coils"/>
    </source>
</evidence>
<protein>
    <submittedName>
        <fullName evidence="2">Uncharacterized protein</fullName>
    </submittedName>
</protein>
<sequence length="189" mass="21760">MTVSVSNLPENHNATLVKYIDVPIIDAFVTLVDYDTNYENSIKAMLNGILAHYFPTGMGYAVAPKQNLDNKSSHFLVCRLQRHFSEDRSIVDHALVKAKRRLDTLEESVEQLTEALENSNTEHGQCWAILAVDASLIFYEYFKDLPKNENLLPWCPPGRATNSLHIRHDYEAIDWMFDYMRQNGEPRAR</sequence>
<keyword evidence="1" id="KW-0175">Coiled coil</keyword>
<accession>A0A9W9MT19</accession>
<reference evidence="2" key="1">
    <citation type="submission" date="2022-11" db="EMBL/GenBank/DDBJ databases">
        <authorList>
            <person name="Petersen C."/>
        </authorList>
    </citation>
    <scope>NUCLEOTIDE SEQUENCE</scope>
    <source>
        <strain evidence="2">IBT 16849</strain>
    </source>
</reference>
<dbReference type="OrthoDB" id="4177946at2759"/>